<dbReference type="SUPFAM" id="SSF54106">
    <property type="entry name" value="LysM domain"/>
    <property type="match status" value="1"/>
</dbReference>
<dbReference type="Gene3D" id="3.10.350.10">
    <property type="entry name" value="LysM domain"/>
    <property type="match status" value="1"/>
</dbReference>
<feature type="domain" description="LysM" evidence="4">
    <location>
        <begin position="47"/>
        <end position="91"/>
    </location>
</feature>
<protein>
    <recommendedName>
        <fullName evidence="4">LysM domain-containing protein</fullName>
    </recommendedName>
</protein>
<keyword evidence="1" id="KW-0147">Chitin-binding</keyword>
<organism evidence="5">
    <name type="scientific">Eucalyptus grandis</name>
    <name type="common">Flooded gum</name>
    <dbReference type="NCBI Taxonomy" id="71139"/>
    <lineage>
        <taxon>Eukaryota</taxon>
        <taxon>Viridiplantae</taxon>
        <taxon>Streptophyta</taxon>
        <taxon>Embryophyta</taxon>
        <taxon>Tracheophyta</taxon>
        <taxon>Spermatophyta</taxon>
        <taxon>Magnoliopsida</taxon>
        <taxon>eudicotyledons</taxon>
        <taxon>Gunneridae</taxon>
        <taxon>Pentapetalae</taxon>
        <taxon>rosids</taxon>
        <taxon>malvids</taxon>
        <taxon>Myrtales</taxon>
        <taxon>Myrtaceae</taxon>
        <taxon>Myrtoideae</taxon>
        <taxon>Eucalypteae</taxon>
        <taxon>Eucalyptus</taxon>
    </lineage>
</organism>
<dbReference type="InterPro" id="IPR052210">
    <property type="entry name" value="LysM1-like"/>
</dbReference>
<gene>
    <name evidence="5" type="ORF">EUGRSUZ_I00207</name>
</gene>
<dbReference type="Pfam" id="PF01476">
    <property type="entry name" value="LysM"/>
    <property type="match status" value="1"/>
</dbReference>
<keyword evidence="3" id="KW-0732">Signal</keyword>
<evidence type="ECO:0000259" key="4">
    <source>
        <dbReference type="PROSITE" id="PS51782"/>
    </source>
</evidence>
<dbReference type="GO" id="GO:0008061">
    <property type="term" value="F:chitin binding"/>
    <property type="evidence" value="ECO:0007669"/>
    <property type="project" value="UniProtKB-KW"/>
</dbReference>
<dbReference type="AlphaFoldDB" id="A0A059AJM4"/>
<sequence>MAKIASHKSTIFFNLVSILFFVLMVSVAESRVVGRVSTTNRGLVCDKVVGVNSGDTCLAIAQQSQLSSESFSAINPNLNCDALFVGQWLCISGRST</sequence>
<dbReference type="STRING" id="71139.A0A059AJM4"/>
<dbReference type="SMART" id="SM00257">
    <property type="entry name" value="LysM"/>
    <property type="match status" value="1"/>
</dbReference>
<feature type="signal peptide" evidence="3">
    <location>
        <begin position="1"/>
        <end position="30"/>
    </location>
</feature>
<dbReference type="PROSITE" id="PS51782">
    <property type="entry name" value="LYSM"/>
    <property type="match status" value="1"/>
</dbReference>
<evidence type="ECO:0000313" key="5">
    <source>
        <dbReference type="EMBL" id="KCW54227.1"/>
    </source>
</evidence>
<dbReference type="CDD" id="cd00118">
    <property type="entry name" value="LysM"/>
    <property type="match status" value="1"/>
</dbReference>
<proteinExistence type="predicted"/>
<accession>A0A059AJM4</accession>
<evidence type="ECO:0000256" key="1">
    <source>
        <dbReference type="ARBA" id="ARBA00022669"/>
    </source>
</evidence>
<dbReference type="PANTHER" id="PTHR34997">
    <property type="entry name" value="AM15"/>
    <property type="match status" value="1"/>
</dbReference>
<dbReference type="OMA" id="VAMYLNF"/>
<feature type="chain" id="PRO_5001567401" description="LysM domain-containing protein" evidence="3">
    <location>
        <begin position="31"/>
        <end position="96"/>
    </location>
</feature>
<dbReference type="InterPro" id="IPR018392">
    <property type="entry name" value="LysM"/>
</dbReference>
<dbReference type="InParanoid" id="A0A059AJM4"/>
<keyword evidence="2" id="KW-0843">Virulence</keyword>
<evidence type="ECO:0000256" key="3">
    <source>
        <dbReference type="SAM" id="SignalP"/>
    </source>
</evidence>
<dbReference type="EMBL" id="KK198761">
    <property type="protein sequence ID" value="KCW54227.1"/>
    <property type="molecule type" value="Genomic_DNA"/>
</dbReference>
<dbReference type="InterPro" id="IPR036779">
    <property type="entry name" value="LysM_dom_sf"/>
</dbReference>
<name>A0A059AJM4_EUCGR</name>
<dbReference type="Gramene" id="KCW54227">
    <property type="protein sequence ID" value="KCW54227"/>
    <property type="gene ID" value="EUGRSUZ_I00207"/>
</dbReference>
<evidence type="ECO:0000256" key="2">
    <source>
        <dbReference type="ARBA" id="ARBA00023026"/>
    </source>
</evidence>
<reference evidence="5" key="1">
    <citation type="submission" date="2013-07" db="EMBL/GenBank/DDBJ databases">
        <title>The genome of Eucalyptus grandis.</title>
        <authorList>
            <person name="Schmutz J."/>
            <person name="Hayes R."/>
            <person name="Myburg A."/>
            <person name="Tuskan G."/>
            <person name="Grattapaglia D."/>
            <person name="Rokhsar D.S."/>
        </authorList>
    </citation>
    <scope>NUCLEOTIDE SEQUENCE</scope>
    <source>
        <tissue evidence="5">Leaf extractions</tissue>
    </source>
</reference>
<dbReference type="PANTHER" id="PTHR34997:SF1">
    <property type="entry name" value="PEPTIDOGLYCAN-BINDING LYSIN DOMAIN"/>
    <property type="match status" value="1"/>
</dbReference>